<protein>
    <recommendedName>
        <fullName evidence="4">2-amino-4-hydroxy-6-hydroxymethyldihydropteridine pyrophosphokinase</fullName>
        <ecNumber evidence="3">2.7.6.3</ecNumber>
    </recommendedName>
    <alternativeName>
        <fullName evidence="11">6-hydroxymethyl-7,8-dihydropterin pyrophosphokinase</fullName>
    </alternativeName>
    <alternativeName>
        <fullName evidence="12">7,8-dihydro-6-hydroxymethylpterin-pyrophosphokinase</fullName>
    </alternativeName>
</protein>
<dbReference type="PANTHER" id="PTHR43071">
    <property type="entry name" value="2-AMINO-4-HYDROXY-6-HYDROXYMETHYLDIHYDROPTERIDINE PYROPHOSPHOKINASE"/>
    <property type="match status" value="1"/>
</dbReference>
<evidence type="ECO:0000256" key="3">
    <source>
        <dbReference type="ARBA" id="ARBA00013253"/>
    </source>
</evidence>
<organism evidence="14 15">
    <name type="scientific">Segatella cerevisiae</name>
    <dbReference type="NCBI Taxonomy" id="2053716"/>
    <lineage>
        <taxon>Bacteria</taxon>
        <taxon>Pseudomonadati</taxon>
        <taxon>Bacteroidota</taxon>
        <taxon>Bacteroidia</taxon>
        <taxon>Bacteroidales</taxon>
        <taxon>Prevotellaceae</taxon>
        <taxon>Segatella</taxon>
    </lineage>
</organism>
<evidence type="ECO:0000256" key="12">
    <source>
        <dbReference type="ARBA" id="ARBA00033413"/>
    </source>
</evidence>
<dbReference type="Gene3D" id="3.30.70.560">
    <property type="entry name" value="7,8-Dihydro-6-hydroxymethylpterin-pyrophosphokinase HPPK"/>
    <property type="match status" value="1"/>
</dbReference>
<keyword evidence="15" id="KW-1185">Reference proteome</keyword>
<dbReference type="CDD" id="cd00483">
    <property type="entry name" value="HPPK"/>
    <property type="match status" value="1"/>
</dbReference>
<comment type="function">
    <text evidence="10">Catalyzes the transfer of pyrophosphate from adenosine triphosphate (ATP) to 6-hydroxymethyl-7,8-dihydropterin, an enzymatic step in folate biosynthesis pathway.</text>
</comment>
<comment type="caution">
    <text evidence="14">The sequence shown here is derived from an EMBL/GenBank/DDBJ whole genome shotgun (WGS) entry which is preliminary data.</text>
</comment>
<evidence type="ECO:0000256" key="11">
    <source>
        <dbReference type="ARBA" id="ARBA00029766"/>
    </source>
</evidence>
<comment type="pathway">
    <text evidence="1">Cofactor biosynthesis; tetrahydrofolate biosynthesis; 2-amino-4-hydroxy-6-hydroxymethyl-7,8-dihydropteridine diphosphate from 7,8-dihydroneopterin triphosphate: step 4/4.</text>
</comment>
<dbReference type="InterPro" id="IPR000550">
    <property type="entry name" value="Hppk"/>
</dbReference>
<evidence type="ECO:0000256" key="5">
    <source>
        <dbReference type="ARBA" id="ARBA00022679"/>
    </source>
</evidence>
<evidence type="ECO:0000256" key="1">
    <source>
        <dbReference type="ARBA" id="ARBA00005051"/>
    </source>
</evidence>
<evidence type="ECO:0000256" key="10">
    <source>
        <dbReference type="ARBA" id="ARBA00029409"/>
    </source>
</evidence>
<accession>A0ABT1BWM8</accession>
<reference evidence="14 15" key="1">
    <citation type="submission" date="2022-06" db="EMBL/GenBank/DDBJ databases">
        <title>A taxonomic note on the genus Prevotella: Description of four novel genera and emended description of the genera Hallella and Xylanibacter.</title>
        <authorList>
            <person name="Hitch T.C.A."/>
        </authorList>
    </citation>
    <scope>NUCLEOTIDE SEQUENCE [LARGE SCALE GENOMIC DNA]</scope>
    <source>
        <strain evidence="14 15">DSM 100619</strain>
    </source>
</reference>
<keyword evidence="8" id="KW-0067">ATP-binding</keyword>
<dbReference type="Pfam" id="PF01288">
    <property type="entry name" value="HPPK"/>
    <property type="match status" value="1"/>
</dbReference>
<evidence type="ECO:0000313" key="14">
    <source>
        <dbReference type="EMBL" id="MCO6024842.1"/>
    </source>
</evidence>
<proteinExistence type="inferred from homology"/>
<dbReference type="SUPFAM" id="SSF55083">
    <property type="entry name" value="6-hydroxymethyl-7,8-dihydropterin pyrophosphokinase, HPPK"/>
    <property type="match status" value="1"/>
</dbReference>
<keyword evidence="6" id="KW-0547">Nucleotide-binding</keyword>
<evidence type="ECO:0000256" key="6">
    <source>
        <dbReference type="ARBA" id="ARBA00022741"/>
    </source>
</evidence>
<dbReference type="InterPro" id="IPR035907">
    <property type="entry name" value="Hppk_sf"/>
</dbReference>
<sequence>MHQIYLGLGSNMGDRRQNIHEAIVLIDRQVGRVGRRSSLVETKPWGFHSTHNFLNCCIGVQTSLTPDGVLRATQKIEKDLGRSEKTENGVYHDRIIDIDILLFDHLTIDEPDLKIPHPLMGERDFVMQPLKEILSEDDHFDF</sequence>
<dbReference type="GO" id="GO:0003848">
    <property type="term" value="F:2-amino-4-hydroxy-6-hydroxymethyldihydropteridine diphosphokinase activity"/>
    <property type="evidence" value="ECO:0007669"/>
    <property type="project" value="UniProtKB-EC"/>
</dbReference>
<keyword evidence="9" id="KW-0289">Folate biosynthesis</keyword>
<feature type="domain" description="7,8-dihydro-6-hydroxymethylpterin-pyrophosphokinase" evidence="13">
    <location>
        <begin position="5"/>
        <end position="133"/>
    </location>
</feature>
<dbReference type="Proteomes" id="UP001204015">
    <property type="component" value="Unassembled WGS sequence"/>
</dbReference>
<comment type="similarity">
    <text evidence="2">Belongs to the HPPK family.</text>
</comment>
<dbReference type="NCBIfam" id="TIGR01498">
    <property type="entry name" value="folK"/>
    <property type="match status" value="1"/>
</dbReference>
<evidence type="ECO:0000313" key="15">
    <source>
        <dbReference type="Proteomes" id="UP001204015"/>
    </source>
</evidence>
<evidence type="ECO:0000256" key="7">
    <source>
        <dbReference type="ARBA" id="ARBA00022777"/>
    </source>
</evidence>
<evidence type="ECO:0000256" key="2">
    <source>
        <dbReference type="ARBA" id="ARBA00005810"/>
    </source>
</evidence>
<gene>
    <name evidence="14" type="primary">folK</name>
    <name evidence="14" type="ORF">NG821_03110</name>
</gene>
<evidence type="ECO:0000259" key="13">
    <source>
        <dbReference type="Pfam" id="PF01288"/>
    </source>
</evidence>
<dbReference type="PANTHER" id="PTHR43071:SF1">
    <property type="entry name" value="2-AMINO-4-HYDROXY-6-HYDROXYMETHYLDIHYDROPTERIDINE PYROPHOSPHOKINASE"/>
    <property type="match status" value="1"/>
</dbReference>
<keyword evidence="5 14" id="KW-0808">Transferase</keyword>
<keyword evidence="7" id="KW-0418">Kinase</keyword>
<evidence type="ECO:0000256" key="4">
    <source>
        <dbReference type="ARBA" id="ARBA00016218"/>
    </source>
</evidence>
<dbReference type="EMBL" id="JAMXLY010000007">
    <property type="protein sequence ID" value="MCO6024842.1"/>
    <property type="molecule type" value="Genomic_DNA"/>
</dbReference>
<name>A0ABT1BWM8_9BACT</name>
<dbReference type="RefSeq" id="WP_252760205.1">
    <property type="nucleotide sequence ID" value="NZ_JAMXLY010000007.1"/>
</dbReference>
<evidence type="ECO:0000256" key="9">
    <source>
        <dbReference type="ARBA" id="ARBA00022909"/>
    </source>
</evidence>
<dbReference type="EC" id="2.7.6.3" evidence="3"/>
<evidence type="ECO:0000256" key="8">
    <source>
        <dbReference type="ARBA" id="ARBA00022840"/>
    </source>
</evidence>